<feature type="transmembrane region" description="Helical" evidence="10">
    <location>
        <begin position="447"/>
        <end position="465"/>
    </location>
</feature>
<dbReference type="SUPFAM" id="SSF57850">
    <property type="entry name" value="RING/U-box"/>
    <property type="match status" value="1"/>
</dbReference>
<feature type="transmembrane region" description="Helical" evidence="10">
    <location>
        <begin position="331"/>
        <end position="354"/>
    </location>
</feature>
<comment type="function">
    <text evidence="10">Serine protease involved in intramembrane proteolysis.</text>
</comment>
<feature type="compositionally biased region" description="Basic and acidic residues" evidence="11">
    <location>
        <begin position="36"/>
        <end position="52"/>
    </location>
</feature>
<evidence type="ECO:0000259" key="12">
    <source>
        <dbReference type="PROSITE" id="PS51698"/>
    </source>
</evidence>
<keyword evidence="4 10" id="KW-0645">Protease</keyword>
<evidence type="ECO:0000313" key="14">
    <source>
        <dbReference type="Proteomes" id="UP001497392"/>
    </source>
</evidence>
<dbReference type="PANTHER" id="PTHR22936">
    <property type="entry name" value="RHOMBOID-RELATED"/>
    <property type="match status" value="1"/>
</dbReference>
<dbReference type="InterPro" id="IPR045210">
    <property type="entry name" value="RING-Ubox_PUB"/>
</dbReference>
<dbReference type="InterPro" id="IPR013083">
    <property type="entry name" value="Znf_RING/FYVE/PHD"/>
</dbReference>
<proteinExistence type="inferred from homology"/>
<evidence type="ECO:0000256" key="9">
    <source>
        <dbReference type="ARBA" id="ARBA00023136"/>
    </source>
</evidence>
<dbReference type="Proteomes" id="UP001497392">
    <property type="component" value="Unassembled WGS sequence"/>
</dbReference>
<dbReference type="EMBL" id="CAXHTA020000002">
    <property type="protein sequence ID" value="CAL5219472.1"/>
    <property type="molecule type" value="Genomic_DNA"/>
</dbReference>
<comment type="catalytic activity">
    <reaction evidence="1 10">
        <text>Cleaves type-1 transmembrane domains using a catalytic dyad composed of serine and histidine that are contributed by different transmembrane domains.</text>
        <dbReference type="EC" id="3.4.21.105"/>
    </reaction>
</comment>
<name>A0ABP1FN54_9CHLO</name>
<comment type="caution">
    <text evidence="13">The sequence shown here is derived from an EMBL/GenBank/DDBJ whole genome shotgun (WGS) entry which is preliminary data.</text>
</comment>
<feature type="transmembrane region" description="Helical" evidence="10">
    <location>
        <begin position="391"/>
        <end position="411"/>
    </location>
</feature>
<protein>
    <recommendedName>
        <fullName evidence="10">RHOMBOID-like protein</fullName>
        <ecNumber evidence="10">3.4.21.105</ecNumber>
    </recommendedName>
</protein>
<keyword evidence="6 10" id="KW-0378">Hydrolase</keyword>
<dbReference type="SMART" id="SM00504">
    <property type="entry name" value="Ubox"/>
    <property type="match status" value="1"/>
</dbReference>
<feature type="region of interest" description="Disordered" evidence="11">
    <location>
        <begin position="1"/>
        <end position="52"/>
    </location>
</feature>
<gene>
    <name evidence="13" type="primary">g1307</name>
    <name evidence="13" type="ORF">VP750_LOCUS1131</name>
</gene>
<evidence type="ECO:0000256" key="1">
    <source>
        <dbReference type="ARBA" id="ARBA00000156"/>
    </source>
</evidence>
<evidence type="ECO:0000256" key="8">
    <source>
        <dbReference type="ARBA" id="ARBA00022989"/>
    </source>
</evidence>
<feature type="domain" description="U-box" evidence="12">
    <location>
        <begin position="128"/>
        <end position="203"/>
    </location>
</feature>
<evidence type="ECO:0000256" key="7">
    <source>
        <dbReference type="ARBA" id="ARBA00022825"/>
    </source>
</evidence>
<dbReference type="InterPro" id="IPR022764">
    <property type="entry name" value="Peptidase_S54_rhomboid_dom"/>
</dbReference>
<dbReference type="SUPFAM" id="SSF144091">
    <property type="entry name" value="Rhomboid-like"/>
    <property type="match status" value="1"/>
</dbReference>
<keyword evidence="7 10" id="KW-0720">Serine protease</keyword>
<comment type="similarity">
    <text evidence="3 10">Belongs to the peptidase S54 family.</text>
</comment>
<feature type="transmembrane region" description="Helical" evidence="10">
    <location>
        <begin position="265"/>
        <end position="289"/>
    </location>
</feature>
<evidence type="ECO:0000313" key="13">
    <source>
        <dbReference type="EMBL" id="CAL5219472.1"/>
    </source>
</evidence>
<comment type="subcellular location">
    <subcellularLocation>
        <location evidence="2 10">Membrane</location>
        <topology evidence="2 10">Multi-pass membrane protein</topology>
    </subcellularLocation>
</comment>
<dbReference type="Pfam" id="PF01694">
    <property type="entry name" value="Rhomboid"/>
    <property type="match status" value="1"/>
</dbReference>
<evidence type="ECO:0000256" key="4">
    <source>
        <dbReference type="ARBA" id="ARBA00022670"/>
    </source>
</evidence>
<organism evidence="13 14">
    <name type="scientific">Coccomyxa viridis</name>
    <dbReference type="NCBI Taxonomy" id="1274662"/>
    <lineage>
        <taxon>Eukaryota</taxon>
        <taxon>Viridiplantae</taxon>
        <taxon>Chlorophyta</taxon>
        <taxon>core chlorophytes</taxon>
        <taxon>Trebouxiophyceae</taxon>
        <taxon>Trebouxiophyceae incertae sedis</taxon>
        <taxon>Coccomyxaceae</taxon>
        <taxon>Coccomyxa</taxon>
    </lineage>
</organism>
<feature type="transmembrane region" description="Helical" evidence="10">
    <location>
        <begin position="477"/>
        <end position="502"/>
    </location>
</feature>
<evidence type="ECO:0000256" key="2">
    <source>
        <dbReference type="ARBA" id="ARBA00004141"/>
    </source>
</evidence>
<dbReference type="PROSITE" id="PS51698">
    <property type="entry name" value="U_BOX"/>
    <property type="match status" value="1"/>
</dbReference>
<dbReference type="Gene3D" id="3.30.40.10">
    <property type="entry name" value="Zinc/RING finger domain, C3HC4 (zinc finger)"/>
    <property type="match status" value="1"/>
</dbReference>
<keyword evidence="9 10" id="KW-0472">Membrane</keyword>
<feature type="compositionally biased region" description="Polar residues" evidence="11">
    <location>
        <begin position="26"/>
        <end position="35"/>
    </location>
</feature>
<accession>A0ABP1FN54</accession>
<dbReference type="InterPro" id="IPR035952">
    <property type="entry name" value="Rhomboid-like_sf"/>
</dbReference>
<dbReference type="Gene3D" id="1.20.1540.10">
    <property type="entry name" value="Rhomboid-like"/>
    <property type="match status" value="1"/>
</dbReference>
<dbReference type="InterPro" id="IPR003613">
    <property type="entry name" value="Ubox_domain"/>
</dbReference>
<evidence type="ECO:0000256" key="6">
    <source>
        <dbReference type="ARBA" id="ARBA00022801"/>
    </source>
</evidence>
<dbReference type="InterPro" id="IPR002610">
    <property type="entry name" value="Peptidase_S54_rhomboid-like"/>
</dbReference>
<dbReference type="CDD" id="cd16664">
    <property type="entry name" value="RING-Ubox_PUB"/>
    <property type="match status" value="1"/>
</dbReference>
<keyword evidence="14" id="KW-1185">Reference proteome</keyword>
<dbReference type="EC" id="3.4.21.105" evidence="10"/>
<dbReference type="Pfam" id="PF04564">
    <property type="entry name" value="U-box"/>
    <property type="match status" value="1"/>
</dbReference>
<reference evidence="13 14" key="1">
    <citation type="submission" date="2024-06" db="EMBL/GenBank/DDBJ databases">
        <authorList>
            <person name="Kraege A."/>
            <person name="Thomma B."/>
        </authorList>
    </citation>
    <scope>NUCLEOTIDE SEQUENCE [LARGE SCALE GENOMIC DNA]</scope>
</reference>
<feature type="transmembrane region" description="Helical" evidence="10">
    <location>
        <begin position="366"/>
        <end position="385"/>
    </location>
</feature>
<feature type="transmembrane region" description="Helical" evidence="10">
    <location>
        <begin position="423"/>
        <end position="441"/>
    </location>
</feature>
<keyword evidence="5 10" id="KW-0812">Transmembrane</keyword>
<dbReference type="PANTHER" id="PTHR22936:SF69">
    <property type="entry name" value="RHOMBOID-LIKE PROTEIN"/>
    <property type="match status" value="1"/>
</dbReference>
<evidence type="ECO:0000256" key="11">
    <source>
        <dbReference type="SAM" id="MobiDB-lite"/>
    </source>
</evidence>
<keyword evidence="8 10" id="KW-1133">Transmembrane helix</keyword>
<evidence type="ECO:0000256" key="5">
    <source>
        <dbReference type="ARBA" id="ARBA00022692"/>
    </source>
</evidence>
<evidence type="ECO:0000256" key="10">
    <source>
        <dbReference type="RuleBase" id="RU362115"/>
    </source>
</evidence>
<evidence type="ECO:0000256" key="3">
    <source>
        <dbReference type="ARBA" id="ARBA00009045"/>
    </source>
</evidence>
<sequence length="596" mass="63837">MSKGKAEQPSAPALPQEPRDDHPLSETDSWTTFSSADERSGSEASTRDNMHSNEQDFKLAAFRGELDEGDAALYKDLLRKAHGNEMVAKSWMKEICGHDGGTCSDTLIAARYSSFSKSDLDTAAMEAGAPEGFFCPISLKLFRDPVMLPTGQTYERRYIERWLMGGRNLCPSTGTVLTLPVTLVPNVALRKSIEVWAEKHARWMLGQDGKVKPIPDDEDFARPGTAGQEAADLTLAVHMQQEELLAGHPYSPASSSPHRDRRLRVCSLLTALLYVITAAQVALYVVALWQNNWLVEQLSQNPLVGPSESRLHTLGALATSDLIDLRQYWRLASSIFLCSGAIQLALTVIALWTFGLHIARALRFPALGVAVIYLISGLVGSLASANLSTHYTAVGAPAAVCGLIGASLVHLGIGHRSYKHHKVSAALMLIMLTLFEVAALLPLSANLFAVLAALVAGALCVCLMAPKEQPRFPWLAIGLQAWCGLALAGLVSMGILGLVFGASLGRSCSWCQSVACVETRWWTCQSTQEPICSYAAFGNGTAHIDCSGGGSYGIYTSSAAAPVGMDLVSICRHTCLQAQAAVPSQAPAPPPPAILI</sequence>